<dbReference type="InterPro" id="IPR005135">
    <property type="entry name" value="Endo/exonuclease/phosphatase"/>
</dbReference>
<name>A0A7G9RK37_9BURK</name>
<feature type="signal peptide" evidence="4">
    <location>
        <begin position="1"/>
        <end position="37"/>
    </location>
</feature>
<keyword evidence="3" id="KW-1133">Transmembrane helix</keyword>
<dbReference type="PANTHER" id="PTHR42834">
    <property type="entry name" value="ENDONUCLEASE/EXONUCLEASE/PHOSPHATASE FAMILY PROTEIN (AFU_ORTHOLOGUE AFUA_3G09210)"/>
    <property type="match status" value="1"/>
</dbReference>
<feature type="domain" description="Endonuclease/exonuclease/phosphatase" evidence="5">
    <location>
        <begin position="680"/>
        <end position="977"/>
    </location>
</feature>
<evidence type="ECO:0000256" key="2">
    <source>
        <dbReference type="SAM" id="MobiDB-lite"/>
    </source>
</evidence>
<evidence type="ECO:0000313" key="7">
    <source>
        <dbReference type="EMBL" id="QNN55962.1"/>
    </source>
</evidence>
<dbReference type="CDD" id="cd10283">
    <property type="entry name" value="MnuA_DNase1-like"/>
    <property type="match status" value="1"/>
</dbReference>
<dbReference type="GO" id="GO:0004519">
    <property type="term" value="F:endonuclease activity"/>
    <property type="evidence" value="ECO:0007669"/>
    <property type="project" value="UniProtKB-KW"/>
</dbReference>
<dbReference type="InterPro" id="IPR032812">
    <property type="entry name" value="SbsA_Ig"/>
</dbReference>
<dbReference type="PANTHER" id="PTHR42834:SF1">
    <property type="entry name" value="ENDONUCLEASE_EXONUCLEASE_PHOSPHATASE FAMILY PROTEIN (AFU_ORTHOLOGUE AFUA_3G09210)"/>
    <property type="match status" value="1"/>
</dbReference>
<evidence type="ECO:0000259" key="6">
    <source>
        <dbReference type="Pfam" id="PF13205"/>
    </source>
</evidence>
<keyword evidence="3" id="KW-0812">Transmembrane</keyword>
<dbReference type="Gene3D" id="3.60.10.10">
    <property type="entry name" value="Endonuclease/exonuclease/phosphatase"/>
    <property type="match status" value="1"/>
</dbReference>
<dbReference type="InterPro" id="IPR036691">
    <property type="entry name" value="Endo/exonu/phosph_ase_sf"/>
</dbReference>
<evidence type="ECO:0000256" key="1">
    <source>
        <dbReference type="ARBA" id="ARBA00022729"/>
    </source>
</evidence>
<reference evidence="7 8" key="1">
    <citation type="submission" date="2020-08" db="EMBL/GenBank/DDBJ databases">
        <title>Genome sequence of Diaphorobacter ruginosibacter DSM 27467T.</title>
        <authorList>
            <person name="Hyun D.-W."/>
            <person name="Bae J.-W."/>
        </authorList>
    </citation>
    <scope>NUCLEOTIDE SEQUENCE [LARGE SCALE GENOMIC DNA]</scope>
    <source>
        <strain evidence="7 8">DSM 27467</strain>
    </source>
</reference>
<keyword evidence="7" id="KW-0255">Endonuclease</keyword>
<gene>
    <name evidence="7" type="ORF">H9K76_15350</name>
</gene>
<sequence length="1290" mass="134131">MSNDSSNFHRTLSTRAHRHALRGGLLLCLAYTSAGLAATPFTGAYTQNFDTLPGSGSALAWSNDSTLPGWFLFNKTKTAITQYRAGTGSDNNGSFYSFGTSGASERALGVLVSSGTYFGSPANNEVAGWMALALKNGTASTIDALTIKYNGEMWRNGGNTNPQAMTLEYAVGDSFEGIASWKVAGDAFDWTARGANTTAGPLDGNSAGLASNRGGDLRGLQWAAGQTLWLRWVQTRISAGASHGMAIDDVSIVTTGDDTTPPALQTSNPANNATGVGLSSSITLQFNEPVRPGGGSFELRKGSTTVAAFSATDSSKVGFNGSSATISPGIQLEPNTAYSVVAVGTPVQDLSGNHWDGVALALNFTTGAQSAVTRIHDIQGSGAASPLKGQPVTINAVVTAYLPEMNGFYVQEEEAHYDSDPATSEGLFVYYGTAAGANPGVDAGSVGKRVQLTGTVDEYNQQTQLKNITDFQVQGAGVVPQPALLTLPISDMALWERYEGMLVKVSSANAGGKLVVSDNYTLGRYGDVTLSPDAVLPQFTDVSLPGVEGFTEYVTSTQRSQIILDDTSGKQNPASVRGRNGQPLSAGNTLRAGDAVDAVVGVLDQFYNDKAPPEAYQTSYRVQPTQPLDFKGGERPTAADLKNAVGAANVKVASANVLNFFSKVGDTSTNTKDVFTTPLGNSIGIRGANNTAELERQKTKVVANLIGLDADVYGLMEVQNNGFGNDSALKLLVDAMNASADRPAGAVYDYVKAPFKQAAGSTVAGAGTDAITVAIVYRSDRVKPVGQAAAPDVATYDAFTPNGGGARVPVAQTFSANTPAGEEQFTFVVNHFKSKGSLLATGGNADKQDGQGNNNPARVKTATQLKEWLATQPTGAETANVILVGDFNAYAKEDPVTYLESNGFKKVTQGYSYSFKGLWGSLDHIFVSPALQSKVGKAVKWAINAEEPTVLDYNTEYKTPEQVQSYYAATAYRSSDHNPIVLGLNLGALPVNHPPVIHGVPDAATQITAGKPVSLAGITLEDADEDALALTVTTTNGSVQGLTDADAGQPGIQLSGTAAQIGTQLAASTFTAAAEGTASVGLSLSDGTHPAVVANYAFTVAAAPTNGHGTDFSLSPVANVNVKGELSGAGCQLASPPQYVTPASVGVTAMPSDGATLPHGLLTLNATGCDKGGTLTVKMTYADALPKGTEYWKWGRTADNGNKHWYRIPATVAGNVVTFALKDGGLGDDDLVENGNIADPTALVLPKATTPTTPADTVAVPALNAWGLLMLALSFLPFAPLVQRFSRKHR</sequence>
<organism evidence="7 8">
    <name type="scientific">Diaphorobacter ruginosibacter</name>
    <dbReference type="NCBI Taxonomy" id="1715720"/>
    <lineage>
        <taxon>Bacteria</taxon>
        <taxon>Pseudomonadati</taxon>
        <taxon>Pseudomonadota</taxon>
        <taxon>Betaproteobacteria</taxon>
        <taxon>Burkholderiales</taxon>
        <taxon>Comamonadaceae</taxon>
        <taxon>Diaphorobacter</taxon>
    </lineage>
</organism>
<keyword evidence="7" id="KW-0378">Hydrolase</keyword>
<dbReference type="RefSeq" id="WP_187596234.1">
    <property type="nucleotide sequence ID" value="NZ_CP060714.1"/>
</dbReference>
<dbReference type="KEGG" id="drg:H9K76_15350"/>
<keyword evidence="7" id="KW-0540">Nuclease</keyword>
<dbReference type="Proteomes" id="UP000515811">
    <property type="component" value="Chromosome"/>
</dbReference>
<feature type="domain" description="SbsA Ig-like" evidence="6">
    <location>
        <begin position="258"/>
        <end position="366"/>
    </location>
</feature>
<dbReference type="InterPro" id="IPR053784">
    <property type="entry name" value="Choice_anch_U_dom"/>
</dbReference>
<dbReference type="NCBIfam" id="NF033681">
    <property type="entry name" value="ExeM_NucH_DNase"/>
    <property type="match status" value="1"/>
</dbReference>
<feature type="transmembrane region" description="Helical" evidence="3">
    <location>
        <begin position="1263"/>
        <end position="1282"/>
    </location>
</feature>
<evidence type="ECO:0000259" key="5">
    <source>
        <dbReference type="Pfam" id="PF03372"/>
    </source>
</evidence>
<dbReference type="Gene3D" id="2.60.40.1220">
    <property type="match status" value="1"/>
</dbReference>
<proteinExistence type="predicted"/>
<accession>A0A7G9RK37</accession>
<dbReference type="EMBL" id="CP060714">
    <property type="protein sequence ID" value="QNN55962.1"/>
    <property type="molecule type" value="Genomic_DNA"/>
</dbReference>
<protein>
    <submittedName>
        <fullName evidence="7">ExeM/NucH family extracellular endonuclease</fullName>
    </submittedName>
</protein>
<dbReference type="CDD" id="cd04486">
    <property type="entry name" value="YhcR_OBF_like"/>
    <property type="match status" value="1"/>
</dbReference>
<evidence type="ECO:0000256" key="4">
    <source>
        <dbReference type="SAM" id="SignalP"/>
    </source>
</evidence>
<dbReference type="InterPro" id="IPR047971">
    <property type="entry name" value="ExeM-like"/>
</dbReference>
<dbReference type="Pfam" id="PF13205">
    <property type="entry name" value="Big_5"/>
    <property type="match status" value="1"/>
</dbReference>
<evidence type="ECO:0000313" key="8">
    <source>
        <dbReference type="Proteomes" id="UP000515811"/>
    </source>
</evidence>
<keyword evidence="1 4" id="KW-0732">Signal</keyword>
<keyword evidence="3" id="KW-0472">Membrane</keyword>
<dbReference type="SUPFAM" id="SSF56219">
    <property type="entry name" value="DNase I-like"/>
    <property type="match status" value="1"/>
</dbReference>
<dbReference type="InterPro" id="IPR014755">
    <property type="entry name" value="Cu-Rt/internalin_Ig-like"/>
</dbReference>
<dbReference type="Pfam" id="PF03372">
    <property type="entry name" value="Exo_endo_phos"/>
    <property type="match status" value="1"/>
</dbReference>
<evidence type="ECO:0000256" key="3">
    <source>
        <dbReference type="SAM" id="Phobius"/>
    </source>
</evidence>
<dbReference type="NCBIfam" id="NF041766">
    <property type="entry name" value="choice_anch_U"/>
    <property type="match status" value="1"/>
</dbReference>
<feature type="region of interest" description="Disordered" evidence="2">
    <location>
        <begin position="565"/>
        <end position="588"/>
    </location>
</feature>
<keyword evidence="8" id="KW-1185">Reference proteome</keyword>
<feature type="chain" id="PRO_5028983767" evidence="4">
    <location>
        <begin position="38"/>
        <end position="1290"/>
    </location>
</feature>